<evidence type="ECO:0000259" key="6">
    <source>
        <dbReference type="Pfam" id="PF00588"/>
    </source>
</evidence>
<comment type="subcellular location">
    <subcellularLocation>
        <location evidence="5">Cytoplasm</location>
    </subcellularLocation>
</comment>
<comment type="catalytic activity">
    <reaction evidence="5">
        <text>uridine(32) in tRNA + S-adenosyl-L-methionine = 2'-O-methyluridine(32) in tRNA + S-adenosyl-L-homocysteine + H(+)</text>
        <dbReference type="Rhea" id="RHEA:42936"/>
        <dbReference type="Rhea" id="RHEA-COMP:10107"/>
        <dbReference type="Rhea" id="RHEA-COMP:10290"/>
        <dbReference type="ChEBI" id="CHEBI:15378"/>
        <dbReference type="ChEBI" id="CHEBI:57856"/>
        <dbReference type="ChEBI" id="CHEBI:59789"/>
        <dbReference type="ChEBI" id="CHEBI:65315"/>
        <dbReference type="ChEBI" id="CHEBI:74478"/>
        <dbReference type="EC" id="2.1.1.200"/>
    </reaction>
</comment>
<dbReference type="InterPro" id="IPR029026">
    <property type="entry name" value="tRNA_m1G_MTases_N"/>
</dbReference>
<dbReference type="NCBIfam" id="NF011694">
    <property type="entry name" value="PRK15114.1"/>
    <property type="match status" value="1"/>
</dbReference>
<dbReference type="GO" id="GO:0002128">
    <property type="term" value="P:tRNA nucleoside ribose methylation"/>
    <property type="evidence" value="ECO:0007669"/>
    <property type="project" value="TreeGrafter"/>
</dbReference>
<dbReference type="GO" id="GO:0003723">
    <property type="term" value="F:RNA binding"/>
    <property type="evidence" value="ECO:0007669"/>
    <property type="project" value="InterPro"/>
</dbReference>
<dbReference type="PANTHER" id="PTHR42786:SF2">
    <property type="entry name" value="TRNA (CYTIDINE_URIDINE-2'-O-)-METHYLTRANSFERASE TRMJ"/>
    <property type="match status" value="1"/>
</dbReference>
<gene>
    <name evidence="5 7" type="primary">trmJ</name>
    <name evidence="7" type="ORF">GCM10007852_38500</name>
</gene>
<keyword evidence="5" id="KW-0963">Cytoplasm</keyword>
<organism evidence="7 8">
    <name type="scientific">Agaribacter marinus</name>
    <dbReference type="NCBI Taxonomy" id="1431249"/>
    <lineage>
        <taxon>Bacteria</taxon>
        <taxon>Pseudomonadati</taxon>
        <taxon>Pseudomonadota</taxon>
        <taxon>Gammaproteobacteria</taxon>
        <taxon>Alteromonadales</taxon>
        <taxon>Alteromonadaceae</taxon>
        <taxon>Agaribacter</taxon>
    </lineage>
</organism>
<keyword evidence="3" id="KW-0808">Transferase</keyword>
<dbReference type="CDD" id="cd18093">
    <property type="entry name" value="SpoU-like_TrmJ"/>
    <property type="match status" value="1"/>
</dbReference>
<dbReference type="SUPFAM" id="SSF75217">
    <property type="entry name" value="alpha/beta knot"/>
    <property type="match status" value="1"/>
</dbReference>
<comment type="caution">
    <text evidence="7">The sequence shown here is derived from an EMBL/GenBank/DDBJ whole genome shotgun (WGS) entry which is preliminary data.</text>
</comment>
<sequence length="246" mass="27004">MLDDIRIVLVNTSHTGNIGSAARAMKTMGLSSLYLVDPVSAPDGKSSALAAGAGDVLASAITVNTMQEAISGCGLVVGTSARSRTLSWPMLTARECGDKLVQEGKQHPVALVFGREASGLTNEELQLCNFHVCIDANPEYSSLNLAAAVQTLCYEIRMNYLDMKAAQYTEREAPEYPFTDDIERFYEHLQSALSKTGFIRENHPGIIMTRLRRLYNRARPDAREINILRGMLASIDKMADKTTKEE</sequence>
<dbReference type="PANTHER" id="PTHR42786">
    <property type="entry name" value="TRNA/RRNA METHYLTRANSFERASE"/>
    <property type="match status" value="1"/>
</dbReference>
<reference evidence="7" key="2">
    <citation type="submission" date="2023-01" db="EMBL/GenBank/DDBJ databases">
        <title>Draft genome sequence of Agaribacter marinus strain NBRC 110023.</title>
        <authorList>
            <person name="Sun Q."/>
            <person name="Mori K."/>
        </authorList>
    </citation>
    <scope>NUCLEOTIDE SEQUENCE</scope>
    <source>
        <strain evidence="7">NBRC 110023</strain>
    </source>
</reference>
<feature type="domain" description="tRNA/rRNA methyltransferase SpoU type" evidence="6">
    <location>
        <begin position="5"/>
        <end position="154"/>
    </location>
</feature>
<evidence type="ECO:0000256" key="4">
    <source>
        <dbReference type="ARBA" id="ARBA00022691"/>
    </source>
</evidence>
<dbReference type="InterPro" id="IPR001537">
    <property type="entry name" value="SpoU_MeTrfase"/>
</dbReference>
<evidence type="ECO:0000256" key="5">
    <source>
        <dbReference type="RuleBase" id="RU362024"/>
    </source>
</evidence>
<comment type="catalytic activity">
    <reaction evidence="5">
        <text>cytidine(32) in tRNA + S-adenosyl-L-methionine = 2'-O-methylcytidine(32) in tRNA + S-adenosyl-L-homocysteine + H(+)</text>
        <dbReference type="Rhea" id="RHEA:42932"/>
        <dbReference type="Rhea" id="RHEA-COMP:10288"/>
        <dbReference type="Rhea" id="RHEA-COMP:10289"/>
        <dbReference type="ChEBI" id="CHEBI:15378"/>
        <dbReference type="ChEBI" id="CHEBI:57856"/>
        <dbReference type="ChEBI" id="CHEBI:59789"/>
        <dbReference type="ChEBI" id="CHEBI:74495"/>
        <dbReference type="ChEBI" id="CHEBI:82748"/>
        <dbReference type="EC" id="2.1.1.200"/>
    </reaction>
</comment>
<evidence type="ECO:0000256" key="1">
    <source>
        <dbReference type="ARBA" id="ARBA00007228"/>
    </source>
</evidence>
<evidence type="ECO:0000313" key="7">
    <source>
        <dbReference type="EMBL" id="GLR72942.1"/>
    </source>
</evidence>
<evidence type="ECO:0000313" key="8">
    <source>
        <dbReference type="Proteomes" id="UP001156601"/>
    </source>
</evidence>
<dbReference type="RefSeq" id="WP_284219362.1">
    <property type="nucleotide sequence ID" value="NZ_BSOT01000019.1"/>
</dbReference>
<keyword evidence="5" id="KW-0819">tRNA processing</keyword>
<dbReference type="Proteomes" id="UP001156601">
    <property type="component" value="Unassembled WGS sequence"/>
</dbReference>
<dbReference type="PIRSF" id="PIRSF004808">
    <property type="entry name" value="LasT"/>
    <property type="match status" value="1"/>
</dbReference>
<dbReference type="GO" id="GO:0160206">
    <property type="term" value="F:tRNA (cytidine(32)/uridine(32)-2'-O)-methyltransferase activity"/>
    <property type="evidence" value="ECO:0007669"/>
    <property type="project" value="UniProtKB-EC"/>
</dbReference>
<keyword evidence="8" id="KW-1185">Reference proteome</keyword>
<comment type="similarity">
    <text evidence="1">Belongs to the class IV-like SAM-binding methyltransferase superfamily. RNA methyltransferase TrmH family.</text>
</comment>
<evidence type="ECO:0000256" key="2">
    <source>
        <dbReference type="ARBA" id="ARBA00022603"/>
    </source>
</evidence>
<dbReference type="GO" id="GO:0005829">
    <property type="term" value="C:cytosol"/>
    <property type="evidence" value="ECO:0007669"/>
    <property type="project" value="TreeGrafter"/>
</dbReference>
<protein>
    <recommendedName>
        <fullName evidence="5">tRNA (cytidine/uridine-2'-O-)-methyltransferase TrmJ</fullName>
        <ecNumber evidence="5">2.1.1.200</ecNumber>
    </recommendedName>
    <alternativeName>
        <fullName evidence="5">tRNA (cytidine(32)/uridine(32)-2'-O)-methyltransferase</fullName>
    </alternativeName>
    <alternativeName>
        <fullName evidence="5">tRNA Cm32/Um32 methyltransferase</fullName>
    </alternativeName>
</protein>
<evidence type="ECO:0000256" key="3">
    <source>
        <dbReference type="ARBA" id="ARBA00022679"/>
    </source>
</evidence>
<dbReference type="NCBIfam" id="TIGR00050">
    <property type="entry name" value="rRNA_methyl_1"/>
    <property type="match status" value="1"/>
</dbReference>
<proteinExistence type="inferred from homology"/>
<comment type="function">
    <text evidence="5">Catalyzes the formation of 2'O-methylated cytidine (Cm32) or 2'O-methylated uridine (Um32) at position 32 in tRNA.</text>
</comment>
<dbReference type="InterPro" id="IPR004384">
    <property type="entry name" value="RNA_MeTrfase_TrmJ/LasT"/>
</dbReference>
<dbReference type="EC" id="2.1.1.200" evidence="5"/>
<name>A0AA37SZ31_9ALTE</name>
<dbReference type="Pfam" id="PF00588">
    <property type="entry name" value="SpoU_methylase"/>
    <property type="match status" value="1"/>
</dbReference>
<comment type="subunit">
    <text evidence="5">Homodimer.</text>
</comment>
<keyword evidence="4 5" id="KW-0949">S-adenosyl-L-methionine</keyword>
<dbReference type="FunFam" id="3.40.1280.10:FF:000006">
    <property type="entry name" value="Uncharacterized tRNA/rRNA methyltransferase HI_0380"/>
    <property type="match status" value="1"/>
</dbReference>
<dbReference type="AlphaFoldDB" id="A0AA37SZ31"/>
<keyword evidence="2 5" id="KW-0489">Methyltransferase</keyword>
<reference evidence="7" key="1">
    <citation type="journal article" date="2014" name="Int. J. Syst. Evol. Microbiol.">
        <title>Complete genome sequence of Corynebacterium casei LMG S-19264T (=DSM 44701T), isolated from a smear-ripened cheese.</title>
        <authorList>
            <consortium name="US DOE Joint Genome Institute (JGI-PGF)"/>
            <person name="Walter F."/>
            <person name="Albersmeier A."/>
            <person name="Kalinowski J."/>
            <person name="Ruckert C."/>
        </authorList>
    </citation>
    <scope>NUCLEOTIDE SEQUENCE</scope>
    <source>
        <strain evidence="7">NBRC 110023</strain>
    </source>
</reference>
<accession>A0AA37SZ31</accession>
<dbReference type="InterPro" id="IPR029028">
    <property type="entry name" value="Alpha/beta_knot_MTases"/>
</dbReference>
<dbReference type="EMBL" id="BSOT01000019">
    <property type="protein sequence ID" value="GLR72942.1"/>
    <property type="molecule type" value="Genomic_DNA"/>
</dbReference>
<dbReference type="Gene3D" id="1.10.8.590">
    <property type="match status" value="1"/>
</dbReference>
<dbReference type="Gene3D" id="3.40.1280.10">
    <property type="match status" value="1"/>
</dbReference>